<protein>
    <submittedName>
        <fullName evidence="2">Uncharacterized protein</fullName>
    </submittedName>
</protein>
<evidence type="ECO:0000313" key="3">
    <source>
        <dbReference type="Proteomes" id="UP001635788"/>
    </source>
</evidence>
<reference evidence="2 3" key="1">
    <citation type="submission" date="2024-12" db="EMBL/GenBank/DDBJ databases">
        <authorList>
            <person name="Alaofin S."/>
            <person name="Velasco D."/>
            <person name="Li D."/>
            <person name="Baldwin T."/>
            <person name="Liu Z."/>
            <person name="Schachterle J.K."/>
        </authorList>
    </citation>
    <scope>NUCLEOTIDE SEQUENCE [LARGE SCALE GENOMIC DNA]</scope>
    <source>
        <strain evidence="2 3">B1</strain>
    </source>
</reference>
<comment type="caution">
    <text evidence="2">The sequence shown here is derived from an EMBL/GenBank/DDBJ whole genome shotgun (WGS) entry which is preliminary data.</text>
</comment>
<sequence length="72" mass="7560">MSRLKPLLQGSGSAPLASATAPAGRRRSPADGVSWKSEMPLHHDCHETLQIIGRDDVGDMAVTLASPAIIGR</sequence>
<accession>A0ABW9KYD2</accession>
<keyword evidence="3" id="KW-1185">Reference proteome</keyword>
<evidence type="ECO:0000313" key="2">
    <source>
        <dbReference type="EMBL" id="MFN6507876.1"/>
    </source>
</evidence>
<organism evidence="2 3">
    <name type="scientific">Xanthomonas translucens pv. translucens</name>
    <dbReference type="NCBI Taxonomy" id="134875"/>
    <lineage>
        <taxon>Bacteria</taxon>
        <taxon>Pseudomonadati</taxon>
        <taxon>Pseudomonadota</taxon>
        <taxon>Gammaproteobacteria</taxon>
        <taxon>Lysobacterales</taxon>
        <taxon>Lysobacteraceae</taxon>
        <taxon>Xanthomonas</taxon>
        <taxon>Xanthomonas translucens group</taxon>
    </lineage>
</organism>
<gene>
    <name evidence="2" type="ORF">ACK3FC_11770</name>
</gene>
<dbReference type="RefSeq" id="WP_128809127.1">
    <property type="nucleotide sequence ID" value="NZ_CP064001.1"/>
</dbReference>
<feature type="region of interest" description="Disordered" evidence="1">
    <location>
        <begin position="1"/>
        <end position="39"/>
    </location>
</feature>
<proteinExistence type="predicted"/>
<evidence type="ECO:0000256" key="1">
    <source>
        <dbReference type="SAM" id="MobiDB-lite"/>
    </source>
</evidence>
<dbReference type="Proteomes" id="UP001635788">
    <property type="component" value="Unassembled WGS sequence"/>
</dbReference>
<dbReference type="EMBL" id="JBKAMQ010000002">
    <property type="protein sequence ID" value="MFN6507876.1"/>
    <property type="molecule type" value="Genomic_DNA"/>
</dbReference>
<name>A0ABW9KYD2_XANCT</name>